<reference evidence="2" key="1">
    <citation type="submission" date="2022-06" db="EMBL/GenBank/DDBJ databases">
        <title>Genome Sequence of Candolleomyces eurysporus.</title>
        <authorList>
            <person name="Buettner E."/>
        </authorList>
    </citation>
    <scope>NUCLEOTIDE SEQUENCE</scope>
    <source>
        <strain evidence="2">VTCC 930004</strain>
    </source>
</reference>
<sequence length="639" mass="70668">MVKSTKRPNHRNVPCECAQCGGIKHVTQEERRRHLKQEKARLDKALRRVLQQDEHEWPVVPQSLSSQGTVPSNPIAPPISPTTPSEPTAMPLTAPAEFPDAMMLLPDDGPPVVSEPILQLSAQSGMFGSTMPTAEEEVFKPVIDDDWEEPEPAEDACDDQEGSLLASISPPAPSGPVPAIAVSPSAFPTTNSSQPPSPPVAQGVPAFKTQENSPDPFITPVNIPLSIPGVEEEMDRWRSVARYPGCYTDIFDGAVPRQSQAPDGSLFFQNNAEDSNGPNGELRIGFKTRTDYEHRIHGKSYANLTTPKERDDFVKLNATRWSEFARLPYFDIVRCIIIDPMHNLLLGLVKTHFYHIWVQGKILCPSKELRMLHGILADMPSYLGRLPSLVGIPAGGSLTADQWMLMATVIAPIAIPKIWHVYMSDPATARIQRAAAIQAWLDKKAKAAKARKQKQKQKQKNSTNVAPTPRASTTATSTPETPMSAAPTSKTGKRKHAARLSNSGDNELNALEDDEELAACLHPDDPSNFMKLCRALRLLLARQISDQEIDEAEKLLSEYCSELVTLYGKDVICPNHHYAVHTPDCLRDFGPLHGFWTFLFERLNKVLKSYKTNNQGGGELEATFFHFAGFKARHVRAVR</sequence>
<dbReference type="PANTHER" id="PTHR46579">
    <property type="entry name" value="F5/8 TYPE C DOMAIN-CONTAINING PROTEIN-RELATED"/>
    <property type="match status" value="1"/>
</dbReference>
<feature type="region of interest" description="Disordered" evidence="1">
    <location>
        <begin position="148"/>
        <end position="220"/>
    </location>
</feature>
<feature type="compositionally biased region" description="Low complexity" evidence="1">
    <location>
        <begin position="177"/>
        <end position="186"/>
    </location>
</feature>
<accession>A0A9W8MIM9</accession>
<dbReference type="EMBL" id="JANBPK010000744">
    <property type="protein sequence ID" value="KAJ2933395.1"/>
    <property type="molecule type" value="Genomic_DNA"/>
</dbReference>
<feature type="region of interest" description="Disordered" evidence="1">
    <location>
        <begin position="447"/>
        <end position="507"/>
    </location>
</feature>
<evidence type="ECO:0000313" key="2">
    <source>
        <dbReference type="EMBL" id="KAJ2933395.1"/>
    </source>
</evidence>
<feature type="compositionally biased region" description="Acidic residues" evidence="1">
    <location>
        <begin position="148"/>
        <end position="161"/>
    </location>
</feature>
<dbReference type="Proteomes" id="UP001140091">
    <property type="component" value="Unassembled WGS sequence"/>
</dbReference>
<feature type="non-terminal residue" evidence="2">
    <location>
        <position position="639"/>
    </location>
</feature>
<dbReference type="AlphaFoldDB" id="A0A9W8MIM9"/>
<evidence type="ECO:0000313" key="3">
    <source>
        <dbReference type="Proteomes" id="UP001140091"/>
    </source>
</evidence>
<name>A0A9W8MIM9_9AGAR</name>
<evidence type="ECO:0000256" key="1">
    <source>
        <dbReference type="SAM" id="MobiDB-lite"/>
    </source>
</evidence>
<keyword evidence="3" id="KW-1185">Reference proteome</keyword>
<dbReference type="PANTHER" id="PTHR46579:SF2">
    <property type="entry name" value="C2H2-TYPE DOMAIN-CONTAINING PROTEIN"/>
    <property type="match status" value="1"/>
</dbReference>
<proteinExistence type="predicted"/>
<gene>
    <name evidence="2" type="ORF">H1R20_g3689</name>
</gene>
<organism evidence="2 3">
    <name type="scientific">Candolleomyces eurysporus</name>
    <dbReference type="NCBI Taxonomy" id="2828524"/>
    <lineage>
        <taxon>Eukaryota</taxon>
        <taxon>Fungi</taxon>
        <taxon>Dikarya</taxon>
        <taxon>Basidiomycota</taxon>
        <taxon>Agaricomycotina</taxon>
        <taxon>Agaricomycetes</taxon>
        <taxon>Agaricomycetidae</taxon>
        <taxon>Agaricales</taxon>
        <taxon>Agaricineae</taxon>
        <taxon>Psathyrellaceae</taxon>
        <taxon>Candolleomyces</taxon>
    </lineage>
</organism>
<dbReference type="OrthoDB" id="3239894at2759"/>
<feature type="compositionally biased region" description="Low complexity" evidence="1">
    <location>
        <begin position="466"/>
        <end position="489"/>
    </location>
</feature>
<feature type="compositionally biased region" description="Basic residues" evidence="1">
    <location>
        <begin position="447"/>
        <end position="459"/>
    </location>
</feature>
<protein>
    <submittedName>
        <fullName evidence="2">Uncharacterized protein</fullName>
    </submittedName>
</protein>
<comment type="caution">
    <text evidence="2">The sequence shown here is derived from an EMBL/GenBank/DDBJ whole genome shotgun (WGS) entry which is preliminary data.</text>
</comment>